<accession>A0A6P8LPA7</accession>
<dbReference type="KEGG" id="bbif:117206894"/>
<dbReference type="Proteomes" id="UP000515164">
    <property type="component" value="Unplaced"/>
</dbReference>
<dbReference type="RefSeq" id="XP_033302486.1">
    <property type="nucleotide sequence ID" value="XM_033446595.1"/>
</dbReference>
<dbReference type="AlphaFoldDB" id="A0A6P8LPA7"/>
<dbReference type="GeneID" id="117206894"/>
<gene>
    <name evidence="2" type="primary">LOC117206894</name>
</gene>
<proteinExistence type="predicted"/>
<name>A0A6P8LPA7_9HYME</name>
<organism evidence="1 2">
    <name type="scientific">Bombus bifarius</name>
    <dbReference type="NCBI Taxonomy" id="103933"/>
    <lineage>
        <taxon>Eukaryota</taxon>
        <taxon>Metazoa</taxon>
        <taxon>Ecdysozoa</taxon>
        <taxon>Arthropoda</taxon>
        <taxon>Hexapoda</taxon>
        <taxon>Insecta</taxon>
        <taxon>Pterygota</taxon>
        <taxon>Neoptera</taxon>
        <taxon>Endopterygota</taxon>
        <taxon>Hymenoptera</taxon>
        <taxon>Apocrita</taxon>
        <taxon>Aculeata</taxon>
        <taxon>Apoidea</taxon>
        <taxon>Anthophila</taxon>
        <taxon>Apidae</taxon>
        <taxon>Bombus</taxon>
        <taxon>Pyrobombus</taxon>
    </lineage>
</organism>
<evidence type="ECO:0000313" key="2">
    <source>
        <dbReference type="RefSeq" id="XP_033302486.1"/>
    </source>
</evidence>
<evidence type="ECO:0000313" key="1">
    <source>
        <dbReference type="Proteomes" id="UP000515164"/>
    </source>
</evidence>
<keyword evidence="1" id="KW-1185">Reference proteome</keyword>
<sequence length="156" mass="17569">MDIQIKSHPVRTKKEIRYLGVQLDNGRRFGAHFEEVCGKANALMVALRALLPNINGPTGSVMRLYYGVCESVALYASPVWSKPLLTKSNRNILKGPQRAALIRSSAAYRTVSHAALCVLTATMPIYYKADLRAEIYELTKMYQREHAELQTILWEG</sequence>
<protein>
    <submittedName>
        <fullName evidence="2">Uncharacterized protein LOC117206894</fullName>
    </submittedName>
</protein>
<reference evidence="2" key="1">
    <citation type="submission" date="2025-08" db="UniProtKB">
        <authorList>
            <consortium name="RefSeq"/>
        </authorList>
    </citation>
    <scope>IDENTIFICATION</scope>
    <source>
        <tissue evidence="2">Muscle</tissue>
    </source>
</reference>